<reference evidence="1" key="1">
    <citation type="submission" date="2018-05" db="EMBL/GenBank/DDBJ databases">
        <authorList>
            <person name="Lanie J.A."/>
            <person name="Ng W.-L."/>
            <person name="Kazmierczak K.M."/>
            <person name="Andrzejewski T.M."/>
            <person name="Davidsen T.M."/>
            <person name="Wayne K.J."/>
            <person name="Tettelin H."/>
            <person name="Glass J.I."/>
            <person name="Rusch D."/>
            <person name="Podicherti R."/>
            <person name="Tsui H.-C.T."/>
            <person name="Winkler M.E."/>
        </authorList>
    </citation>
    <scope>NUCLEOTIDE SEQUENCE</scope>
</reference>
<feature type="non-terminal residue" evidence="1">
    <location>
        <position position="491"/>
    </location>
</feature>
<dbReference type="EMBL" id="UINC01029271">
    <property type="protein sequence ID" value="SVB11711.1"/>
    <property type="molecule type" value="Genomic_DNA"/>
</dbReference>
<dbReference type="InterPro" id="IPR026950">
    <property type="entry name" value="Caps_assemb_Wzi"/>
</dbReference>
<dbReference type="Gene3D" id="2.40.160.130">
    <property type="entry name" value="Capsule assembly protein Wzi"/>
    <property type="match status" value="1"/>
</dbReference>
<accession>A0A382BDW6</accession>
<sequence length="491" mass="57181">MSNISQSANLLILLIGNIFGQQFIPADPFNVLEIEQKQFSDSTSISSLMLRPIISNRNTSNWRILARTEFYYNNNTPNLENMGNRYIGKGLGMFTGINLSYSGKFFSFSIEPFYLTSQNNEVMTVGRDAMFGRLNDAGYNRDSPYSSTGLRETQLYLHYKDIGIGYSNANMWWGPGLHSALTMTNNTTGFPHLMIGTLNEKRIRNIGVNVRYVFSTLDKTIGDPYFTALVWTLRFYTDPLITIGLSRNYLSGGLPTDRPFTKMDAALIVFEQLLIDTKIKEYPPDWDPHDPWDELMSGFLMLDFPLSKLRLYAEFGTNDHRQNFSDLRAQPDHASAYILGMRKYGLFQNDNFVAGFEYTNLILGKFWKYRATPNWYDKDYYDYSSYDGRRWAAQSGSDSDDLYIYFGYQSDKWTFIPALNYERHGVLYTRPAEVKMEVRLDFRYTYKAYRFNVFFEREWLEHAGFVPDKWRIGNVIWFGVERDLTTLFAKK</sequence>
<organism evidence="1">
    <name type="scientific">marine metagenome</name>
    <dbReference type="NCBI Taxonomy" id="408172"/>
    <lineage>
        <taxon>unclassified sequences</taxon>
        <taxon>metagenomes</taxon>
        <taxon>ecological metagenomes</taxon>
    </lineage>
</organism>
<evidence type="ECO:0008006" key="2">
    <source>
        <dbReference type="Google" id="ProtNLM"/>
    </source>
</evidence>
<dbReference type="InterPro" id="IPR038636">
    <property type="entry name" value="Wzi_sf"/>
</dbReference>
<dbReference type="AlphaFoldDB" id="A0A382BDW6"/>
<name>A0A382BDW6_9ZZZZ</name>
<dbReference type="Pfam" id="PF14052">
    <property type="entry name" value="Caps_assemb_Wzi"/>
    <property type="match status" value="1"/>
</dbReference>
<proteinExistence type="predicted"/>
<protein>
    <recommendedName>
        <fullName evidence="2">Capsule assembly Wzi family protein</fullName>
    </recommendedName>
</protein>
<evidence type="ECO:0000313" key="1">
    <source>
        <dbReference type="EMBL" id="SVB11711.1"/>
    </source>
</evidence>
<gene>
    <name evidence="1" type="ORF">METZ01_LOCUS164565</name>
</gene>